<sequence>MADGSDALPDMKFARAVIVGAGSSSATPMLSCALSNQPCPSCLDAMSNRSSRNHRLNPSFLIQLYHPSDHTIHNILIDCGKTFRESALKVFPSFHVRDFSALLITHGHADASYGIDDMREFNRPGTSLEVFADAATLKCMRGVYPYLFPESPSGESVCQSTGDNANKKKFVATIKWKPFVSLERSKLLISPRPSAVASAGSADGLGGGKSASAAVWSLVPIAVPHGEDYFANAFLLPLHARCEPPRLLLYVSDISKLEDNFFADLARAKKLLGAPQTASIEVLVIDMLSRKPYVSHLHVEASIAAAKLINATKTYFVGMSHRLEYTEMMAELQDRGLANSMEIGYDGCVVALGDVGLQRL</sequence>
<dbReference type="Gene3D" id="3.60.15.10">
    <property type="entry name" value="Ribonuclease Z/Hydroxyacylglutathione hydrolase-like"/>
    <property type="match status" value="1"/>
</dbReference>
<dbReference type="InterPro" id="IPR036866">
    <property type="entry name" value="RibonucZ/Hydroxyglut_hydro"/>
</dbReference>
<dbReference type="Pfam" id="PF12706">
    <property type="entry name" value="Lactamase_B_2"/>
    <property type="match status" value="1"/>
</dbReference>
<dbReference type="PANTHER" id="PTHR42663">
    <property type="entry name" value="HYDROLASE C777.06C-RELATED-RELATED"/>
    <property type="match status" value="1"/>
</dbReference>
<dbReference type="PANTHER" id="PTHR42663:SF6">
    <property type="entry name" value="HYDROLASE C777.06C-RELATED"/>
    <property type="match status" value="1"/>
</dbReference>
<dbReference type="InterPro" id="IPR001279">
    <property type="entry name" value="Metallo-B-lactamas"/>
</dbReference>
<accession>G0URV1</accession>
<dbReference type="EMBL" id="HE575321">
    <property type="protein sequence ID" value="CCC92113.1"/>
    <property type="molecule type" value="Genomic_DNA"/>
</dbReference>
<reference evidence="2" key="1">
    <citation type="journal article" date="2012" name="Proc. Natl. Acad. Sci. U.S.A.">
        <title>Antigenic diversity is generated by distinct evolutionary mechanisms in African trypanosome species.</title>
        <authorList>
            <person name="Jackson A.P."/>
            <person name="Berry A."/>
            <person name="Aslett M."/>
            <person name="Allison H.C."/>
            <person name="Burton P."/>
            <person name="Vavrova-Anderson J."/>
            <person name="Brown R."/>
            <person name="Browne H."/>
            <person name="Corton N."/>
            <person name="Hauser H."/>
            <person name="Gamble J."/>
            <person name="Gilderthorp R."/>
            <person name="Marcello L."/>
            <person name="McQuillan J."/>
            <person name="Otto T.D."/>
            <person name="Quail M.A."/>
            <person name="Sanders M.J."/>
            <person name="van Tonder A."/>
            <person name="Ginger M.L."/>
            <person name="Field M.C."/>
            <person name="Barry J.D."/>
            <person name="Hertz-Fowler C."/>
            <person name="Berriman M."/>
        </authorList>
    </citation>
    <scope>NUCLEOTIDE SEQUENCE</scope>
    <source>
        <strain evidence="2">IL3000</strain>
    </source>
</reference>
<evidence type="ECO:0000313" key="2">
    <source>
        <dbReference type="EMBL" id="CCC92113.1"/>
    </source>
</evidence>
<organism evidence="2">
    <name type="scientific">Trypanosoma congolense (strain IL3000)</name>
    <dbReference type="NCBI Taxonomy" id="1068625"/>
    <lineage>
        <taxon>Eukaryota</taxon>
        <taxon>Discoba</taxon>
        <taxon>Euglenozoa</taxon>
        <taxon>Kinetoplastea</taxon>
        <taxon>Metakinetoplastina</taxon>
        <taxon>Trypanosomatida</taxon>
        <taxon>Trypanosomatidae</taxon>
        <taxon>Trypanosoma</taxon>
        <taxon>Nannomonas</taxon>
    </lineage>
</organism>
<dbReference type="VEuPathDB" id="TriTrypDB:TcIL3000_8_3320"/>
<gene>
    <name evidence="2" type="ORF">TCIL3000_8_3320</name>
</gene>
<proteinExistence type="predicted"/>
<dbReference type="AlphaFoldDB" id="G0URV1"/>
<evidence type="ECO:0000259" key="1">
    <source>
        <dbReference type="Pfam" id="PF12706"/>
    </source>
</evidence>
<protein>
    <recommendedName>
        <fullName evidence="1">Metallo-beta-lactamase domain-containing protein</fullName>
    </recommendedName>
</protein>
<dbReference type="SUPFAM" id="SSF56281">
    <property type="entry name" value="Metallo-hydrolase/oxidoreductase"/>
    <property type="match status" value="1"/>
</dbReference>
<name>G0URV1_TRYCI</name>
<feature type="domain" description="Metallo-beta-lactamase" evidence="1">
    <location>
        <begin position="73"/>
        <end position="152"/>
    </location>
</feature>